<keyword evidence="2" id="KW-0472">Membrane</keyword>
<dbReference type="CDD" id="cd05237">
    <property type="entry name" value="UDP_invert_4-6DH_SDR_e"/>
    <property type="match status" value="1"/>
</dbReference>
<dbReference type="KEGG" id="marq:MARGE09_P1213"/>
<feature type="transmembrane region" description="Helical" evidence="2">
    <location>
        <begin position="120"/>
        <end position="141"/>
    </location>
</feature>
<keyword evidence="2" id="KW-1133">Transmembrane helix</keyword>
<protein>
    <recommendedName>
        <fullName evidence="3">Polysaccharide biosynthesis protein CapD-like domain-containing protein</fullName>
    </recommendedName>
</protein>
<dbReference type="Gene3D" id="3.40.50.720">
    <property type="entry name" value="NAD(P)-binding Rossmann-like Domain"/>
    <property type="match status" value="2"/>
</dbReference>
<comment type="similarity">
    <text evidence="1">Belongs to the polysaccharide synthase family.</text>
</comment>
<evidence type="ECO:0000259" key="3">
    <source>
        <dbReference type="Pfam" id="PF02719"/>
    </source>
</evidence>
<dbReference type="SUPFAM" id="SSF53335">
    <property type="entry name" value="S-adenosyl-L-methionine-dependent methyltransferases"/>
    <property type="match status" value="1"/>
</dbReference>
<proteinExistence type="inferred from homology"/>
<evidence type="ECO:0000313" key="5">
    <source>
        <dbReference type="Proteomes" id="UP001320119"/>
    </source>
</evidence>
<dbReference type="SUPFAM" id="SSF51735">
    <property type="entry name" value="NAD(P)-binding Rossmann-fold domains"/>
    <property type="match status" value="1"/>
</dbReference>
<evidence type="ECO:0000256" key="2">
    <source>
        <dbReference type="SAM" id="Phobius"/>
    </source>
</evidence>
<dbReference type="PANTHER" id="PTHR43318">
    <property type="entry name" value="UDP-N-ACETYLGLUCOSAMINE 4,6-DEHYDRATASE"/>
    <property type="match status" value="1"/>
</dbReference>
<feature type="transmembrane region" description="Helical" evidence="2">
    <location>
        <begin position="24"/>
        <end position="45"/>
    </location>
</feature>
<gene>
    <name evidence="4" type="ORF">MARGE09_P1213</name>
</gene>
<dbReference type="PANTHER" id="PTHR43318:SF1">
    <property type="entry name" value="POLYSACCHARIDE BIOSYNTHESIS PROTEIN EPSC-RELATED"/>
    <property type="match status" value="1"/>
</dbReference>
<sequence>MLRLYKSSAIDFLFRLSRRQKRQLQMLADAALLAFSFCMAMVLRLDGWSFYYKNTDWIFLLTTIPLSLCIFIRLGFYRAVVRYMTHRMIEPLMLGVMTSALCLALISYLFHLSVPRSVPFIYAMIAILTIGGVRFILRALYMSLHLQSKPRVLLYGAGSAGRQLAASLEHGQDYLPVAFLDDSPTLQGTYMQGIKVYSPCDIKKVIELHEAEKILLAMPSQSHARRREILIKLETLDIPVQTIPGVADLVSGKAKINEILDVAVEDLLGRDATAPSGSLMCSKISGKVVMVTGAGGSIGSELCRQIIRQQPSQLLLLEVSEFGLYSIEQDLKQVSSSEGLNVPIKALLGSVQKGATIESMMRSFNVQTVYHAAAYKHVPIVEHNIIEGVSNNIIGTLQTAKAAINANVETFVLVSTDKAVRPTNVMGATKRMAELVCQALADTQTTTTFSMVRFGNVLGSSGSVVPLFRQQIKDGGPVTITHPDITRYFMTIPEAAQLVIQAGAMAKGGDVFVLDMGEPVKIADLAKHLIRLSGLDVAEASSTNSRNRSGEIALVYTGLRPGEKLYEELLIGDNVEPTNHPRIMTAQEVYWPWPQLERLLCELTDACTAGNAETIRKILLQAPLTYQPQCGIVDLVWQKLNGTEHDTTQYPAPKIIGRALQELKEPLAVH</sequence>
<dbReference type="Pfam" id="PF02719">
    <property type="entry name" value="Polysacc_synt_2"/>
    <property type="match status" value="1"/>
</dbReference>
<dbReference type="InterPro" id="IPR003869">
    <property type="entry name" value="Polysac_CapD-like"/>
</dbReference>
<keyword evidence="5" id="KW-1185">Reference proteome</keyword>
<feature type="domain" description="Polysaccharide biosynthesis protein CapD-like" evidence="3">
    <location>
        <begin position="289"/>
        <end position="587"/>
    </location>
</feature>
<name>A0AAN1WG69_9GAMM</name>
<dbReference type="Proteomes" id="UP001320119">
    <property type="component" value="Chromosome"/>
</dbReference>
<keyword evidence="2" id="KW-0812">Transmembrane</keyword>
<dbReference type="RefSeq" id="WP_236986491.1">
    <property type="nucleotide sequence ID" value="NZ_AP023086.1"/>
</dbReference>
<reference evidence="4 5" key="1">
    <citation type="journal article" date="2022" name="IScience">
        <title>An ultrasensitive nanofiber-based assay for enzymatic hydrolysis and deep-sea microbial degradation of cellulose.</title>
        <authorList>
            <person name="Tsudome M."/>
            <person name="Tachioka M."/>
            <person name="Miyazaki M."/>
            <person name="Uchimura K."/>
            <person name="Tsuda M."/>
            <person name="Takaki Y."/>
            <person name="Deguchi S."/>
        </authorList>
    </citation>
    <scope>NUCLEOTIDE SEQUENCE [LARGE SCALE GENOMIC DNA]</scope>
    <source>
        <strain evidence="4 5">GE09</strain>
    </source>
</reference>
<feature type="transmembrane region" description="Helical" evidence="2">
    <location>
        <begin position="92"/>
        <end position="114"/>
    </location>
</feature>
<accession>A0AAN1WG69</accession>
<dbReference type="AlphaFoldDB" id="A0AAN1WG69"/>
<dbReference type="EMBL" id="AP023086">
    <property type="protein sequence ID" value="BCD97013.1"/>
    <property type="molecule type" value="Genomic_DNA"/>
</dbReference>
<dbReference type="InterPro" id="IPR051203">
    <property type="entry name" value="Polysaccharide_Synthase-Rel"/>
</dbReference>
<dbReference type="Pfam" id="PF13727">
    <property type="entry name" value="CoA_binding_3"/>
    <property type="match status" value="1"/>
</dbReference>
<evidence type="ECO:0000256" key="1">
    <source>
        <dbReference type="ARBA" id="ARBA00007430"/>
    </source>
</evidence>
<dbReference type="InterPro" id="IPR036291">
    <property type="entry name" value="NAD(P)-bd_dom_sf"/>
</dbReference>
<organism evidence="4 5">
    <name type="scientific">Marinagarivorans cellulosilyticus</name>
    <dbReference type="NCBI Taxonomy" id="2721545"/>
    <lineage>
        <taxon>Bacteria</taxon>
        <taxon>Pseudomonadati</taxon>
        <taxon>Pseudomonadota</taxon>
        <taxon>Gammaproteobacteria</taxon>
        <taxon>Cellvibrionales</taxon>
        <taxon>Cellvibrionaceae</taxon>
        <taxon>Marinagarivorans</taxon>
    </lineage>
</organism>
<evidence type="ECO:0000313" key="4">
    <source>
        <dbReference type="EMBL" id="BCD97013.1"/>
    </source>
</evidence>
<feature type="transmembrane region" description="Helical" evidence="2">
    <location>
        <begin position="57"/>
        <end position="80"/>
    </location>
</feature>
<dbReference type="InterPro" id="IPR029063">
    <property type="entry name" value="SAM-dependent_MTases_sf"/>
</dbReference>